<dbReference type="PANTHER" id="PTHR12106">
    <property type="entry name" value="SORTILIN RELATED"/>
    <property type="match status" value="1"/>
</dbReference>
<keyword evidence="7" id="KW-1185">Reference proteome</keyword>
<evidence type="ECO:0000256" key="2">
    <source>
        <dbReference type="ARBA" id="ARBA00022737"/>
    </source>
</evidence>
<comment type="caution">
    <text evidence="6">The sequence shown here is derived from an EMBL/GenBank/DDBJ whole genome shotgun (WGS) entry which is preliminary data.</text>
</comment>
<dbReference type="EMBL" id="MU826829">
    <property type="protein sequence ID" value="KAJ7373832.1"/>
    <property type="molecule type" value="Genomic_DNA"/>
</dbReference>
<dbReference type="PANTHER" id="PTHR12106:SF27">
    <property type="entry name" value="SORTILIN-RELATED RECEPTOR"/>
    <property type="match status" value="1"/>
</dbReference>
<sequence>MTSFPLATYDTLFMYWPRNNFSENYVFLLGKNTKQGSDKSTSTVFVSSNYGKNFTKLNLTSTNTPSALIDQIYSGKVNPKLCILADKVNKVLYRTEDLVTFAPIKVTWVPSYITFHPWDERFVMGYDSQAEKLYLSKDKGQTFAQIPAGLEVKSFNWAVKGYDSPDVIFVERFQNTLQVRRKTGDNRTTVYQLGDKGSQITLVTNVDEFEMMGKYMFITTKKDPKDKLAILKVSKKRKPFQEAKFPSNEESRDFFVFDVVEDHVFVVINHLRNLSNMYLSDPTGIKYQLSLPRVLYHNPFTNVSSPWLRTVIPYAFVDVDRIKSIRGIYIATQLTPGPVGKRHLLSLITYNRGGKWQRIRSPTVDNRGVRINCYLPSCSIHLNLLYGAVYRVSPSERLLSSESAPGLVIGLGVASTNLKIYPDLFVSLDGGQGWSRVRHQYLNVVLANTSFLIDKHWYIPTAMFFTDLTLAINQPSSSEYDDTMQFVFYCFLDAGQLAV</sequence>
<reference evidence="6" key="1">
    <citation type="submission" date="2023-01" db="EMBL/GenBank/DDBJ databases">
        <title>Genome assembly of the deep-sea coral Lophelia pertusa.</title>
        <authorList>
            <person name="Herrera S."/>
            <person name="Cordes E."/>
        </authorList>
    </citation>
    <scope>NUCLEOTIDE SEQUENCE</scope>
    <source>
        <strain evidence="6">USNM1676648</strain>
        <tissue evidence="6">Polyp</tissue>
    </source>
</reference>
<dbReference type="SMART" id="SM00602">
    <property type="entry name" value="VPS10"/>
    <property type="match status" value="1"/>
</dbReference>
<evidence type="ECO:0000313" key="6">
    <source>
        <dbReference type="EMBL" id="KAJ7373832.1"/>
    </source>
</evidence>
<dbReference type="AlphaFoldDB" id="A0A9W9Z2A7"/>
<keyword evidence="2" id="KW-0677">Repeat</keyword>
<organism evidence="6 7">
    <name type="scientific">Desmophyllum pertusum</name>
    <dbReference type="NCBI Taxonomy" id="174260"/>
    <lineage>
        <taxon>Eukaryota</taxon>
        <taxon>Metazoa</taxon>
        <taxon>Cnidaria</taxon>
        <taxon>Anthozoa</taxon>
        <taxon>Hexacorallia</taxon>
        <taxon>Scleractinia</taxon>
        <taxon>Caryophylliina</taxon>
        <taxon>Caryophylliidae</taxon>
        <taxon>Desmophyllum</taxon>
    </lineage>
</organism>
<dbReference type="InterPro" id="IPR050310">
    <property type="entry name" value="VPS10-sortilin"/>
</dbReference>
<accession>A0A9W9Z2A7</accession>
<keyword evidence="3" id="KW-0472">Membrane</keyword>
<evidence type="ECO:0000256" key="3">
    <source>
        <dbReference type="ARBA" id="ARBA00023136"/>
    </source>
</evidence>
<comment type="subcellular location">
    <subcellularLocation>
        <location evidence="1">Membrane</location>
    </subcellularLocation>
</comment>
<dbReference type="InterPro" id="IPR006581">
    <property type="entry name" value="VPS10"/>
</dbReference>
<evidence type="ECO:0000256" key="4">
    <source>
        <dbReference type="ARBA" id="ARBA00023180"/>
    </source>
</evidence>
<proteinExistence type="predicted"/>
<dbReference type="GO" id="GO:0006892">
    <property type="term" value="P:post-Golgi vesicle-mediated transport"/>
    <property type="evidence" value="ECO:0007669"/>
    <property type="project" value="TreeGrafter"/>
</dbReference>
<dbReference type="SUPFAM" id="SSF110296">
    <property type="entry name" value="Oligoxyloglucan reducing end-specific cellobiohydrolase"/>
    <property type="match status" value="1"/>
</dbReference>
<dbReference type="GO" id="GO:0016020">
    <property type="term" value="C:membrane"/>
    <property type="evidence" value="ECO:0007669"/>
    <property type="project" value="UniProtKB-SubCell"/>
</dbReference>
<name>A0A9W9Z2A7_9CNID</name>
<dbReference type="OrthoDB" id="5964469at2759"/>
<evidence type="ECO:0000313" key="7">
    <source>
        <dbReference type="Proteomes" id="UP001163046"/>
    </source>
</evidence>
<dbReference type="InterPro" id="IPR015943">
    <property type="entry name" value="WD40/YVTN_repeat-like_dom_sf"/>
</dbReference>
<dbReference type="Gene3D" id="2.130.10.10">
    <property type="entry name" value="YVTN repeat-like/Quinoprotein amine dehydrogenase"/>
    <property type="match status" value="1"/>
</dbReference>
<dbReference type="Pfam" id="PF15902">
    <property type="entry name" value="Sortilin-Vps10"/>
    <property type="match status" value="1"/>
</dbReference>
<dbReference type="Proteomes" id="UP001163046">
    <property type="component" value="Unassembled WGS sequence"/>
</dbReference>
<dbReference type="GO" id="GO:0005794">
    <property type="term" value="C:Golgi apparatus"/>
    <property type="evidence" value="ECO:0007669"/>
    <property type="project" value="TreeGrafter"/>
</dbReference>
<protein>
    <submittedName>
        <fullName evidence="6">Sortilin- receptor</fullName>
    </submittedName>
</protein>
<keyword evidence="6" id="KW-0675">Receptor</keyword>
<dbReference type="InterPro" id="IPR031778">
    <property type="entry name" value="Sortilin_N"/>
</dbReference>
<feature type="domain" description="VPS10" evidence="5">
    <location>
        <begin position="26"/>
        <end position="497"/>
    </location>
</feature>
<evidence type="ECO:0000256" key="1">
    <source>
        <dbReference type="ARBA" id="ARBA00004370"/>
    </source>
</evidence>
<evidence type="ECO:0000259" key="5">
    <source>
        <dbReference type="SMART" id="SM00602"/>
    </source>
</evidence>
<keyword evidence="4" id="KW-0325">Glycoprotein</keyword>
<gene>
    <name evidence="6" type="primary">SORL1_1</name>
    <name evidence="6" type="ORF">OS493_009154</name>
</gene>